<dbReference type="SUPFAM" id="SSF53383">
    <property type="entry name" value="PLP-dependent transferases"/>
    <property type="match status" value="1"/>
</dbReference>
<comment type="similarity">
    <text evidence="3 14">Belongs to the class-II pyridoxal-phosphate-dependent aminotransferase family.</text>
</comment>
<dbReference type="AlphaFoldDB" id="A0A9W6GXK1"/>
<dbReference type="NCBIfam" id="TIGR01821">
    <property type="entry name" value="5aminolev_synth"/>
    <property type="match status" value="1"/>
</dbReference>
<evidence type="ECO:0000256" key="5">
    <source>
        <dbReference type="ARBA" id="ARBA00013257"/>
    </source>
</evidence>
<keyword evidence="7 14" id="KW-0663">Pyridoxal phosphate</keyword>
<comment type="caution">
    <text evidence="17">The sequence shown here is derived from an EMBL/GenBank/DDBJ whole genome shotgun (WGS) entry which is preliminary data.</text>
</comment>
<comment type="catalytic activity">
    <reaction evidence="13 15">
        <text>succinyl-CoA + glycine + H(+) = 5-aminolevulinate + CO2 + CoA</text>
        <dbReference type="Rhea" id="RHEA:12921"/>
        <dbReference type="ChEBI" id="CHEBI:15378"/>
        <dbReference type="ChEBI" id="CHEBI:16526"/>
        <dbReference type="ChEBI" id="CHEBI:57287"/>
        <dbReference type="ChEBI" id="CHEBI:57292"/>
        <dbReference type="ChEBI" id="CHEBI:57305"/>
        <dbReference type="ChEBI" id="CHEBI:356416"/>
        <dbReference type="EC" id="2.3.1.37"/>
    </reaction>
</comment>
<keyword evidence="6 15" id="KW-0808">Transferase</keyword>
<dbReference type="GO" id="GO:0006782">
    <property type="term" value="P:protoporphyrinogen IX biosynthetic process"/>
    <property type="evidence" value="ECO:0007669"/>
    <property type="project" value="UniProtKB-UniRule"/>
</dbReference>
<dbReference type="InterPro" id="IPR015421">
    <property type="entry name" value="PyrdxlP-dep_Trfase_major"/>
</dbReference>
<sequence length="445" mass="48678">MTPMESQMNPMTLSYDQHFQSAIAQLKTENRYRVFANLERDAARFPIALWRPEGEEHSPREVTIWCSNDYLGMGGHSASLTAARDALERHGAGAGGTRNISGTHHPIVELESELADLHGKPAALVFTSGWISNLAGISTIASLLPNCLILSDALNHNSMIEGVRRSGCERQIWRHNDVDHLETLLKAAGKERAKLIVFESLYSMDGDIAPIAEIVALAEKYNAMTYVDEVHAVGMYGARGGGISQREGLEDRIDVIEGTLAKGFGALGGYIAASPAIVDAVRSYAPQFIFTTTLPPMVAACARAAVRHLKHSGEERARHQHMAMLTKHALRAAGLPVLDNVSHIVPVMVGDAARCKAASDLLLRRHAIYIQPINYPTVAIGTERLRITPTPRHDEEHVAELVEAMVDVWTTLDLPFTEPKVIPLRPRVSASDAHCSYVDMKKAAE</sequence>
<evidence type="ECO:0000313" key="18">
    <source>
        <dbReference type="Proteomes" id="UP001144323"/>
    </source>
</evidence>
<accession>A0A9W6GXK1</accession>
<dbReference type="FunFam" id="3.40.640.10:FF:000006">
    <property type="entry name" value="5-aminolevulinate synthase, mitochondrial"/>
    <property type="match status" value="1"/>
</dbReference>
<evidence type="ECO:0000256" key="8">
    <source>
        <dbReference type="ARBA" id="ARBA00023133"/>
    </source>
</evidence>
<dbReference type="CDD" id="cd06454">
    <property type="entry name" value="KBL_like"/>
    <property type="match status" value="1"/>
</dbReference>
<dbReference type="Gene3D" id="3.90.1150.10">
    <property type="entry name" value="Aspartate Aminotransferase, domain 1"/>
    <property type="match status" value="1"/>
</dbReference>
<dbReference type="InterPro" id="IPR010961">
    <property type="entry name" value="4pyrrol_synth_NH2levulA_synth"/>
</dbReference>
<keyword evidence="9 15" id="KW-0012">Acyltransferase</keyword>
<dbReference type="InterPro" id="IPR001917">
    <property type="entry name" value="Aminotrans_II_pyridoxalP_BS"/>
</dbReference>
<evidence type="ECO:0000256" key="3">
    <source>
        <dbReference type="ARBA" id="ARBA00008392"/>
    </source>
</evidence>
<dbReference type="PROSITE" id="PS00599">
    <property type="entry name" value="AA_TRANSFER_CLASS_2"/>
    <property type="match status" value="1"/>
</dbReference>
<evidence type="ECO:0000256" key="13">
    <source>
        <dbReference type="ARBA" id="ARBA00047654"/>
    </source>
</evidence>
<keyword evidence="18" id="KW-1185">Reference proteome</keyword>
<evidence type="ECO:0000256" key="12">
    <source>
        <dbReference type="ARBA" id="ARBA00032773"/>
    </source>
</evidence>
<comment type="pathway">
    <text evidence="2 15">Porphyrin-containing compound metabolism; protoporphyrin-IX biosynthesis; 5-aminolevulinate from glycine: step 1/1.</text>
</comment>
<evidence type="ECO:0000256" key="14">
    <source>
        <dbReference type="RuleBase" id="RU003693"/>
    </source>
</evidence>
<dbReference type="InterPro" id="IPR015424">
    <property type="entry name" value="PyrdxlP-dep_Trfase"/>
</dbReference>
<dbReference type="EC" id="2.3.1.37" evidence="5 15"/>
<dbReference type="GO" id="GO:0003870">
    <property type="term" value="F:5-aminolevulinate synthase activity"/>
    <property type="evidence" value="ECO:0007669"/>
    <property type="project" value="UniProtKB-EC"/>
</dbReference>
<name>A0A9W6GXK1_9HYPH</name>
<feature type="domain" description="Aminotransferase class I/classII large" evidence="16">
    <location>
        <begin position="61"/>
        <end position="404"/>
    </location>
</feature>
<evidence type="ECO:0000256" key="10">
    <source>
        <dbReference type="ARBA" id="ARBA00031691"/>
    </source>
</evidence>
<evidence type="ECO:0000259" key="16">
    <source>
        <dbReference type="Pfam" id="PF00155"/>
    </source>
</evidence>
<dbReference type="InterPro" id="IPR050087">
    <property type="entry name" value="AON_synthase_class-II"/>
</dbReference>
<evidence type="ECO:0000256" key="2">
    <source>
        <dbReference type="ARBA" id="ARBA00005029"/>
    </source>
</evidence>
<dbReference type="PANTHER" id="PTHR13693:SF102">
    <property type="entry name" value="2-AMINO-3-KETOBUTYRATE COENZYME A LIGASE, MITOCHONDRIAL"/>
    <property type="match status" value="1"/>
</dbReference>
<organism evidence="17 18">
    <name type="scientific">Methylocystis echinoides</name>
    <dbReference type="NCBI Taxonomy" id="29468"/>
    <lineage>
        <taxon>Bacteria</taxon>
        <taxon>Pseudomonadati</taxon>
        <taxon>Pseudomonadota</taxon>
        <taxon>Alphaproteobacteria</taxon>
        <taxon>Hyphomicrobiales</taxon>
        <taxon>Methylocystaceae</taxon>
        <taxon>Methylocystis</taxon>
    </lineage>
</organism>
<evidence type="ECO:0000256" key="6">
    <source>
        <dbReference type="ARBA" id="ARBA00022679"/>
    </source>
</evidence>
<comment type="subunit">
    <text evidence="4">Homodimer.</text>
</comment>
<evidence type="ECO:0000256" key="7">
    <source>
        <dbReference type="ARBA" id="ARBA00022898"/>
    </source>
</evidence>
<dbReference type="Pfam" id="PF00155">
    <property type="entry name" value="Aminotran_1_2"/>
    <property type="match status" value="1"/>
</dbReference>
<gene>
    <name evidence="17" type="ORF">LMG27198_38240</name>
</gene>
<evidence type="ECO:0000256" key="15">
    <source>
        <dbReference type="RuleBase" id="RU910713"/>
    </source>
</evidence>
<evidence type="ECO:0000313" key="17">
    <source>
        <dbReference type="EMBL" id="GLI94832.1"/>
    </source>
</evidence>
<evidence type="ECO:0000256" key="1">
    <source>
        <dbReference type="ARBA" id="ARBA00001933"/>
    </source>
</evidence>
<keyword evidence="8 15" id="KW-0350">Heme biosynthesis</keyword>
<evidence type="ECO:0000256" key="4">
    <source>
        <dbReference type="ARBA" id="ARBA00011738"/>
    </source>
</evidence>
<dbReference type="Gene3D" id="3.40.640.10">
    <property type="entry name" value="Type I PLP-dependent aspartate aminotransferase-like (Major domain)"/>
    <property type="match status" value="1"/>
</dbReference>
<reference evidence="17" key="1">
    <citation type="journal article" date="2023" name="Int. J. Syst. Evol. Microbiol.">
        <title>Methylocystis iwaonis sp. nov., a type II methane-oxidizing bacterium from surface soil of a rice paddy field in Japan, and emended description of the genus Methylocystis (ex Whittenbury et al. 1970) Bowman et al. 1993.</title>
        <authorList>
            <person name="Kaise H."/>
            <person name="Sawadogo J.B."/>
            <person name="Alam M.S."/>
            <person name="Ueno C."/>
            <person name="Dianou D."/>
            <person name="Shinjo R."/>
            <person name="Asakawa S."/>
        </authorList>
    </citation>
    <scope>NUCLEOTIDE SEQUENCE</scope>
    <source>
        <strain evidence="17">LMG27198</strain>
    </source>
</reference>
<evidence type="ECO:0000256" key="11">
    <source>
        <dbReference type="ARBA" id="ARBA00031945"/>
    </source>
</evidence>
<proteinExistence type="inferred from homology"/>
<dbReference type="InterPro" id="IPR004839">
    <property type="entry name" value="Aminotransferase_I/II_large"/>
</dbReference>
<dbReference type="Proteomes" id="UP001144323">
    <property type="component" value="Unassembled WGS sequence"/>
</dbReference>
<dbReference type="InterPro" id="IPR015422">
    <property type="entry name" value="PyrdxlP-dep_Trfase_small"/>
</dbReference>
<dbReference type="PANTHER" id="PTHR13693">
    <property type="entry name" value="CLASS II AMINOTRANSFERASE/8-AMINO-7-OXONONANOATE SYNTHASE"/>
    <property type="match status" value="1"/>
</dbReference>
<comment type="cofactor">
    <cofactor evidence="1 14">
        <name>pyridoxal 5'-phosphate</name>
        <dbReference type="ChEBI" id="CHEBI:597326"/>
    </cofactor>
</comment>
<dbReference type="GO" id="GO:0030170">
    <property type="term" value="F:pyridoxal phosphate binding"/>
    <property type="evidence" value="ECO:0007669"/>
    <property type="project" value="UniProtKB-UniRule"/>
</dbReference>
<protein>
    <recommendedName>
        <fullName evidence="5 15">5-aminolevulinate synthase</fullName>
        <ecNumber evidence="5 15">2.3.1.37</ecNumber>
    </recommendedName>
    <alternativeName>
        <fullName evidence="10 15">5-aminolevulinic acid synthase</fullName>
    </alternativeName>
    <alternativeName>
        <fullName evidence="11 15">Delta-ALA synthase</fullName>
    </alternativeName>
    <alternativeName>
        <fullName evidence="12 15">Delta-aminolevulinate synthase</fullName>
    </alternativeName>
</protein>
<dbReference type="EMBL" id="BSEC01000001">
    <property type="protein sequence ID" value="GLI94832.1"/>
    <property type="molecule type" value="Genomic_DNA"/>
</dbReference>
<evidence type="ECO:0000256" key="9">
    <source>
        <dbReference type="ARBA" id="ARBA00023315"/>
    </source>
</evidence>